<evidence type="ECO:0000256" key="5">
    <source>
        <dbReference type="ARBA" id="ARBA00022777"/>
    </source>
</evidence>
<comment type="catalytic activity">
    <reaction evidence="1">
        <text>ATP + protein L-histidine = ADP + protein N-phospho-L-histidine.</text>
        <dbReference type="EC" id="2.7.13.3"/>
    </reaction>
</comment>
<sequence>MEYFYPNDNSRPSHAEKTEVYHGEENAMKILLQAMRNVKKEAVVCSDANSPAFSMGTESVKRGYVDFKKRGVRIRQIVEITKDNLEYCKEFMNYAELRHMDNVKGNMAVSETEYVATAVLEGAKPITQTIYSNVKTFLEQQRYFFENLWSRAMPAEQRIKEIEQNIEPQQIVIIHDAKQALEIYQSLILSAQQEIRIAFPTARAVIRQEKAGIIHLLNKAAERRCRVKILMPNDESVFKFIRKGDANTETRLVAQKDLGKATILVVDNKESLIMELKDDDKETFQEAIGFSIRSNSRPGVLSYVSMFEGLWKQTELYEKMKASDRMKSEFINIAAHEIRTPVQPILGRAEILKEEIESGNYDMESVREAVEMIIRNSQRLHRLTEDLLTVSRIERNVLILNRHDFDLNSVIDNAINDIKNQLQIITKDITILYQPKEKIIVNADKDKITQVIHNLLNNAIKFTDRGTVTIMVEKENKDGSTLFKIRDTGIGIDASLFPRLFQIFATNTIGTSFNQSGSGVGLYISKNIIEAHGGRIWAENNEDGKGATFTFMLPSVKPNR</sequence>
<dbReference type="BioCyc" id="CNIT1237085:G1324-852-MONOMER"/>
<protein>
    <recommendedName>
        <fullName evidence="2">histidine kinase</fullName>
        <ecNumber evidence="2">2.7.13.3</ecNumber>
    </recommendedName>
</protein>
<dbReference type="AlphaFoldDB" id="K0I925"/>
<gene>
    <name evidence="8" type="ordered locus">Ngar_c08540</name>
</gene>
<feature type="domain" description="Histidine kinase" evidence="7">
    <location>
        <begin position="333"/>
        <end position="557"/>
    </location>
</feature>
<dbReference type="HOGENOM" id="CLU_015921_0_0_2"/>
<keyword evidence="9" id="KW-1185">Reference proteome</keyword>
<dbReference type="FunFam" id="3.30.565.10:FF:000006">
    <property type="entry name" value="Sensor histidine kinase WalK"/>
    <property type="match status" value="1"/>
</dbReference>
<dbReference type="CDD" id="cd00082">
    <property type="entry name" value="HisKA"/>
    <property type="match status" value="1"/>
</dbReference>
<dbReference type="Gene3D" id="3.30.565.10">
    <property type="entry name" value="Histidine kinase-like ATPase, C-terminal domain"/>
    <property type="match status" value="1"/>
</dbReference>
<dbReference type="InterPro" id="IPR036890">
    <property type="entry name" value="HATPase_C_sf"/>
</dbReference>
<evidence type="ECO:0000256" key="2">
    <source>
        <dbReference type="ARBA" id="ARBA00012438"/>
    </source>
</evidence>
<organism evidence="8 9">
    <name type="scientific">Nitrososphaera gargensis (strain Ga9.2)</name>
    <dbReference type="NCBI Taxonomy" id="1237085"/>
    <lineage>
        <taxon>Archaea</taxon>
        <taxon>Nitrososphaerota</taxon>
        <taxon>Nitrososphaeria</taxon>
        <taxon>Nitrososphaerales</taxon>
        <taxon>Nitrososphaeraceae</taxon>
        <taxon>Nitrososphaera</taxon>
    </lineage>
</organism>
<dbReference type="InterPro" id="IPR003594">
    <property type="entry name" value="HATPase_dom"/>
</dbReference>
<dbReference type="GeneID" id="13795249"/>
<dbReference type="SUPFAM" id="SSF55874">
    <property type="entry name" value="ATPase domain of HSP90 chaperone/DNA topoisomerase II/histidine kinase"/>
    <property type="match status" value="1"/>
</dbReference>
<dbReference type="InterPro" id="IPR050736">
    <property type="entry name" value="Sensor_HK_Regulatory"/>
</dbReference>
<dbReference type="Pfam" id="PF02518">
    <property type="entry name" value="HATPase_c"/>
    <property type="match status" value="1"/>
</dbReference>
<dbReference type="PANTHER" id="PTHR43711">
    <property type="entry name" value="TWO-COMPONENT HISTIDINE KINASE"/>
    <property type="match status" value="1"/>
</dbReference>
<evidence type="ECO:0000259" key="7">
    <source>
        <dbReference type="PROSITE" id="PS50109"/>
    </source>
</evidence>
<dbReference type="InterPro" id="IPR004358">
    <property type="entry name" value="Sig_transdc_His_kin-like_C"/>
</dbReference>
<dbReference type="GO" id="GO:0000155">
    <property type="term" value="F:phosphorelay sensor kinase activity"/>
    <property type="evidence" value="ECO:0007669"/>
    <property type="project" value="InterPro"/>
</dbReference>
<keyword evidence="3" id="KW-0597">Phosphoprotein</keyword>
<evidence type="ECO:0000256" key="6">
    <source>
        <dbReference type="ARBA" id="ARBA00023012"/>
    </source>
</evidence>
<reference evidence="8 9" key="1">
    <citation type="journal article" date="2012" name="Environ. Microbiol.">
        <title>The genome of the ammonia-oxidizing Candidatus Nitrososphaera gargensis: insights into metabolic versatility and environmental adaptations.</title>
        <authorList>
            <person name="Spang A."/>
            <person name="Poehlein A."/>
            <person name="Offre P."/>
            <person name="Zumbragel S."/>
            <person name="Haider S."/>
            <person name="Rychlik N."/>
            <person name="Nowka B."/>
            <person name="Schmeisser C."/>
            <person name="Lebedeva E.V."/>
            <person name="Rattei T."/>
            <person name="Bohm C."/>
            <person name="Schmid M."/>
            <person name="Galushko A."/>
            <person name="Hatzenpichler R."/>
            <person name="Weinmaier T."/>
            <person name="Daniel R."/>
            <person name="Schleper C."/>
            <person name="Spieck E."/>
            <person name="Streit W."/>
            <person name="Wagner M."/>
        </authorList>
    </citation>
    <scope>NUCLEOTIDE SEQUENCE [LARGE SCALE GENOMIC DNA]</scope>
    <source>
        <strain evidence="9">Ga9.2</strain>
    </source>
</reference>
<dbReference type="KEGG" id="nga:Ngar_c08540"/>
<dbReference type="EMBL" id="CP002408">
    <property type="protein sequence ID" value="AFU57796.1"/>
    <property type="molecule type" value="Genomic_DNA"/>
</dbReference>
<dbReference type="SMART" id="SM00388">
    <property type="entry name" value="HisKA"/>
    <property type="match status" value="1"/>
</dbReference>
<dbReference type="Proteomes" id="UP000008037">
    <property type="component" value="Chromosome"/>
</dbReference>
<dbReference type="SMART" id="SM00387">
    <property type="entry name" value="HATPase_c"/>
    <property type="match status" value="1"/>
</dbReference>
<accession>K0I925</accession>
<dbReference type="EC" id="2.7.13.3" evidence="2"/>
<evidence type="ECO:0000256" key="4">
    <source>
        <dbReference type="ARBA" id="ARBA00022679"/>
    </source>
</evidence>
<keyword evidence="5 8" id="KW-0418">Kinase</keyword>
<evidence type="ECO:0000313" key="9">
    <source>
        <dbReference type="Proteomes" id="UP000008037"/>
    </source>
</evidence>
<keyword evidence="6" id="KW-0902">Two-component regulatory system</keyword>
<evidence type="ECO:0000256" key="3">
    <source>
        <dbReference type="ARBA" id="ARBA00022553"/>
    </source>
</evidence>
<dbReference type="InterPro" id="IPR036097">
    <property type="entry name" value="HisK_dim/P_sf"/>
</dbReference>
<dbReference type="InterPro" id="IPR003661">
    <property type="entry name" value="HisK_dim/P_dom"/>
</dbReference>
<dbReference type="PRINTS" id="PR00344">
    <property type="entry name" value="BCTRLSENSOR"/>
</dbReference>
<dbReference type="OrthoDB" id="342253at2157"/>
<dbReference type="SUPFAM" id="SSF47384">
    <property type="entry name" value="Homodimeric domain of signal transducing histidine kinase"/>
    <property type="match status" value="1"/>
</dbReference>
<dbReference type="PANTHER" id="PTHR43711:SF31">
    <property type="entry name" value="HISTIDINE KINASE"/>
    <property type="match status" value="1"/>
</dbReference>
<dbReference type="SUPFAM" id="SSF56024">
    <property type="entry name" value="Phospholipase D/nuclease"/>
    <property type="match status" value="1"/>
</dbReference>
<dbReference type="PROSITE" id="PS50109">
    <property type="entry name" value="HIS_KIN"/>
    <property type="match status" value="1"/>
</dbReference>
<proteinExistence type="predicted"/>
<dbReference type="Pfam" id="PF00512">
    <property type="entry name" value="HisKA"/>
    <property type="match status" value="1"/>
</dbReference>
<dbReference type="STRING" id="1237085.Ngar_c08540"/>
<keyword evidence="4" id="KW-0808">Transferase</keyword>
<name>K0I925_NITGG</name>
<evidence type="ECO:0000313" key="8">
    <source>
        <dbReference type="EMBL" id="AFU57796.1"/>
    </source>
</evidence>
<evidence type="ECO:0000256" key="1">
    <source>
        <dbReference type="ARBA" id="ARBA00000085"/>
    </source>
</evidence>
<dbReference type="RefSeq" id="WP_015018341.1">
    <property type="nucleotide sequence ID" value="NC_018719.1"/>
</dbReference>
<dbReference type="InParanoid" id="K0I925"/>
<dbReference type="InterPro" id="IPR005467">
    <property type="entry name" value="His_kinase_dom"/>
</dbReference>
<dbReference type="Gene3D" id="1.10.287.130">
    <property type="match status" value="1"/>
</dbReference>